<dbReference type="PANTHER" id="PTHR37234">
    <property type="entry name" value="OS03G0319200 PROTEIN"/>
    <property type="match status" value="1"/>
</dbReference>
<sequence length="365" mass="41253">MMKRQDTNLRSASLRRENSPTENLNAKTVGCMSGIFHLFSKHHSSRKFLTFGKRQERNGVGSSSTRSKYSITLIKGSAPAKLAETKHEDKSIYIGRFSSNNVPRSPTLPAEIRRFSSLDSPAENSRTPPALVARLMGLEQAPRIMSKMPMQESMSINKRQQLLGALEKCDEDLKALKKIIDSVRAAETLRSPAMVKRMEAAVDDNKKRFYGANFKCMEPTSEQPSPVSVLDEFTHSPFSNQHHYRKQVLNYGRAAAQPQLRKRPGEEDFLNPSMIDKITTESVLYKSHNVEAPSTPLWNSKAMVESVAEVCRDIAWGEKREIGRIGLALQDHICKDLIEEMVKDMGSYTCVYSLPLEACKRRLRF</sequence>
<organism evidence="2 3">
    <name type="scientific">Malus baccata</name>
    <name type="common">Siberian crab apple</name>
    <name type="synonym">Pyrus baccata</name>
    <dbReference type="NCBI Taxonomy" id="106549"/>
    <lineage>
        <taxon>Eukaryota</taxon>
        <taxon>Viridiplantae</taxon>
        <taxon>Streptophyta</taxon>
        <taxon>Embryophyta</taxon>
        <taxon>Tracheophyta</taxon>
        <taxon>Spermatophyta</taxon>
        <taxon>Magnoliopsida</taxon>
        <taxon>eudicotyledons</taxon>
        <taxon>Gunneridae</taxon>
        <taxon>Pentapetalae</taxon>
        <taxon>rosids</taxon>
        <taxon>fabids</taxon>
        <taxon>Rosales</taxon>
        <taxon>Rosaceae</taxon>
        <taxon>Amygdaloideae</taxon>
        <taxon>Maleae</taxon>
        <taxon>Malus</taxon>
    </lineage>
</organism>
<accession>A0A540M6T5</accession>
<dbReference type="STRING" id="106549.A0A540M6T5"/>
<evidence type="ECO:0000313" key="3">
    <source>
        <dbReference type="Proteomes" id="UP000315295"/>
    </source>
</evidence>
<evidence type="ECO:0000256" key="1">
    <source>
        <dbReference type="SAM" id="MobiDB-lite"/>
    </source>
</evidence>
<dbReference type="AlphaFoldDB" id="A0A540M6T5"/>
<name>A0A540M6T5_MALBA</name>
<reference evidence="2 3" key="1">
    <citation type="journal article" date="2019" name="G3 (Bethesda)">
        <title>Sequencing of a Wild Apple (Malus baccata) Genome Unravels the Differences Between Cultivated and Wild Apple Species Regarding Disease Resistance and Cold Tolerance.</title>
        <authorList>
            <person name="Chen X."/>
        </authorList>
    </citation>
    <scope>NUCLEOTIDE SEQUENCE [LARGE SCALE GENOMIC DNA]</scope>
    <source>
        <strain evidence="3">cv. Shandingzi</strain>
        <tissue evidence="2">Leaves</tissue>
    </source>
</reference>
<dbReference type="Proteomes" id="UP000315295">
    <property type="component" value="Unassembled WGS sequence"/>
</dbReference>
<dbReference type="EMBL" id="VIEB01000344">
    <property type="protein sequence ID" value="TQD94398.1"/>
    <property type="molecule type" value="Genomic_DNA"/>
</dbReference>
<dbReference type="PANTHER" id="PTHR37234:SF1">
    <property type="entry name" value="OS03G0319200 PROTEIN"/>
    <property type="match status" value="1"/>
</dbReference>
<gene>
    <name evidence="2" type="ORF">C1H46_019998</name>
</gene>
<comment type="caution">
    <text evidence="2">The sequence shown here is derived from an EMBL/GenBank/DDBJ whole genome shotgun (WGS) entry which is preliminary data.</text>
</comment>
<protein>
    <recommendedName>
        <fullName evidence="4">DUF3741 domain-containing protein</fullName>
    </recommendedName>
</protein>
<keyword evidence="3" id="KW-1185">Reference proteome</keyword>
<proteinExistence type="predicted"/>
<evidence type="ECO:0008006" key="4">
    <source>
        <dbReference type="Google" id="ProtNLM"/>
    </source>
</evidence>
<feature type="region of interest" description="Disordered" evidence="1">
    <location>
        <begin position="1"/>
        <end position="21"/>
    </location>
</feature>
<evidence type="ECO:0000313" key="2">
    <source>
        <dbReference type="EMBL" id="TQD94398.1"/>
    </source>
</evidence>